<dbReference type="GO" id="GO:0008379">
    <property type="term" value="F:thioredoxin peroxidase activity"/>
    <property type="evidence" value="ECO:0007669"/>
    <property type="project" value="TreeGrafter"/>
</dbReference>
<dbReference type="InterPro" id="IPR000866">
    <property type="entry name" value="AhpC/TSA"/>
</dbReference>
<dbReference type="STRING" id="610380.E2C951"/>
<dbReference type="CDD" id="cd03015">
    <property type="entry name" value="PRX_Typ2cys"/>
    <property type="match status" value="1"/>
</dbReference>
<comment type="catalytic activity">
    <reaction evidence="4">
        <text>a hydroperoxide + [thioredoxin]-dithiol = an alcohol + [thioredoxin]-disulfide + H2O</text>
        <dbReference type="Rhea" id="RHEA:62620"/>
        <dbReference type="Rhea" id="RHEA-COMP:10698"/>
        <dbReference type="Rhea" id="RHEA-COMP:10700"/>
        <dbReference type="ChEBI" id="CHEBI:15377"/>
        <dbReference type="ChEBI" id="CHEBI:29950"/>
        <dbReference type="ChEBI" id="CHEBI:30879"/>
        <dbReference type="ChEBI" id="CHEBI:35924"/>
        <dbReference type="ChEBI" id="CHEBI:50058"/>
        <dbReference type="EC" id="1.11.1.24"/>
    </reaction>
</comment>
<dbReference type="GO" id="GO:0033554">
    <property type="term" value="P:cellular response to stress"/>
    <property type="evidence" value="ECO:0007669"/>
    <property type="project" value="TreeGrafter"/>
</dbReference>
<dbReference type="Pfam" id="PF00578">
    <property type="entry name" value="AhpC-TSA"/>
    <property type="match status" value="1"/>
</dbReference>
<dbReference type="GO" id="GO:0042744">
    <property type="term" value="P:hydrogen peroxide catabolic process"/>
    <property type="evidence" value="ECO:0007669"/>
    <property type="project" value="TreeGrafter"/>
</dbReference>
<dbReference type="EC" id="1.11.1.24" evidence="2"/>
<dbReference type="OrthoDB" id="185659at2759"/>
<evidence type="ECO:0000256" key="3">
    <source>
        <dbReference type="ARBA" id="ARBA00023002"/>
    </source>
</evidence>
<comment type="similarity">
    <text evidence="1">Belongs to the peroxiredoxin family. AhpC/Prx1 subfamily.</text>
</comment>
<accession>E2C951</accession>
<evidence type="ECO:0000259" key="5">
    <source>
        <dbReference type="PROSITE" id="PS51352"/>
    </source>
</evidence>
<keyword evidence="7" id="KW-1185">Reference proteome</keyword>
<dbReference type="GO" id="GO:0045454">
    <property type="term" value="P:cell redox homeostasis"/>
    <property type="evidence" value="ECO:0007669"/>
    <property type="project" value="TreeGrafter"/>
</dbReference>
<dbReference type="InterPro" id="IPR013766">
    <property type="entry name" value="Thioredoxin_domain"/>
</dbReference>
<organism evidence="7">
    <name type="scientific">Harpegnathos saltator</name>
    <name type="common">Jerdon's jumping ant</name>
    <dbReference type="NCBI Taxonomy" id="610380"/>
    <lineage>
        <taxon>Eukaryota</taxon>
        <taxon>Metazoa</taxon>
        <taxon>Ecdysozoa</taxon>
        <taxon>Arthropoda</taxon>
        <taxon>Hexapoda</taxon>
        <taxon>Insecta</taxon>
        <taxon>Pterygota</taxon>
        <taxon>Neoptera</taxon>
        <taxon>Endopterygota</taxon>
        <taxon>Hymenoptera</taxon>
        <taxon>Apocrita</taxon>
        <taxon>Aculeata</taxon>
        <taxon>Formicoidea</taxon>
        <taxon>Formicidae</taxon>
        <taxon>Ponerinae</taxon>
        <taxon>Ponerini</taxon>
        <taxon>Harpegnathos</taxon>
    </lineage>
</organism>
<feature type="non-terminal residue" evidence="6">
    <location>
        <position position="1"/>
    </location>
</feature>
<feature type="domain" description="Thioredoxin" evidence="5">
    <location>
        <begin position="1"/>
        <end position="153"/>
    </location>
</feature>
<keyword evidence="3" id="KW-0560">Oxidoreductase</keyword>
<evidence type="ECO:0000313" key="7">
    <source>
        <dbReference type="Proteomes" id="UP000008237"/>
    </source>
</evidence>
<dbReference type="PANTHER" id="PTHR10681:SF128">
    <property type="entry name" value="THIOREDOXIN-DEPENDENT PEROXIDE REDUCTASE, MITOCHONDRIAL"/>
    <property type="match status" value="1"/>
</dbReference>
<dbReference type="GO" id="GO:0005829">
    <property type="term" value="C:cytosol"/>
    <property type="evidence" value="ECO:0007669"/>
    <property type="project" value="TreeGrafter"/>
</dbReference>
<dbReference type="GO" id="GO:0006979">
    <property type="term" value="P:response to oxidative stress"/>
    <property type="evidence" value="ECO:0007669"/>
    <property type="project" value="TreeGrafter"/>
</dbReference>
<gene>
    <name evidence="6" type="ORF">EAI_03548</name>
</gene>
<reference evidence="6 7" key="1">
    <citation type="journal article" date="2010" name="Science">
        <title>Genomic comparison of the ants Camponotus floridanus and Harpegnathos saltator.</title>
        <authorList>
            <person name="Bonasio R."/>
            <person name="Zhang G."/>
            <person name="Ye C."/>
            <person name="Mutti N.S."/>
            <person name="Fang X."/>
            <person name="Qin N."/>
            <person name="Donahue G."/>
            <person name="Yang P."/>
            <person name="Li Q."/>
            <person name="Li C."/>
            <person name="Zhang P."/>
            <person name="Huang Z."/>
            <person name="Berger S.L."/>
            <person name="Reinberg D."/>
            <person name="Wang J."/>
            <person name="Liebig J."/>
        </authorList>
    </citation>
    <scope>NUCLEOTIDE SEQUENCE [LARGE SCALE GENOMIC DNA]</scope>
    <source>
        <strain evidence="6 7">R22 G/1</strain>
    </source>
</reference>
<evidence type="ECO:0000256" key="1">
    <source>
        <dbReference type="ARBA" id="ARBA00009796"/>
    </source>
</evidence>
<protein>
    <recommendedName>
        <fullName evidence="2">thioredoxin-dependent peroxiredoxin</fullName>
        <ecNumber evidence="2">1.11.1.24</ecNumber>
    </recommendedName>
</protein>
<dbReference type="PROSITE" id="PS51352">
    <property type="entry name" value="THIOREDOXIN_2"/>
    <property type="match status" value="1"/>
</dbReference>
<feature type="non-terminal residue" evidence="6">
    <location>
        <position position="182"/>
    </location>
</feature>
<dbReference type="InterPro" id="IPR050217">
    <property type="entry name" value="Peroxiredoxin"/>
</dbReference>
<dbReference type="InterPro" id="IPR036249">
    <property type="entry name" value="Thioredoxin-like_sf"/>
</dbReference>
<proteinExistence type="inferred from homology"/>
<dbReference type="EMBL" id="GL453780">
    <property type="protein sequence ID" value="EFN75524.1"/>
    <property type="molecule type" value="Genomic_DNA"/>
</dbReference>
<dbReference type="AlphaFoldDB" id="E2C951"/>
<dbReference type="Proteomes" id="UP000008237">
    <property type="component" value="Unassembled WGS sequence"/>
</dbReference>
<evidence type="ECO:0000313" key="6">
    <source>
        <dbReference type="EMBL" id="EFN75524.1"/>
    </source>
</evidence>
<dbReference type="InParanoid" id="E2C951"/>
<evidence type="ECO:0000256" key="2">
    <source>
        <dbReference type="ARBA" id="ARBA00013017"/>
    </source>
</evidence>
<dbReference type="Gene3D" id="3.40.30.10">
    <property type="entry name" value="Glutaredoxin"/>
    <property type="match status" value="1"/>
</dbReference>
<name>E2C951_HARSA</name>
<evidence type="ECO:0000256" key="4">
    <source>
        <dbReference type="ARBA" id="ARBA00049091"/>
    </source>
</evidence>
<dbReference type="PANTHER" id="PTHR10681">
    <property type="entry name" value="THIOREDOXIN PEROXIDASE"/>
    <property type="match status" value="1"/>
</dbReference>
<dbReference type="SUPFAM" id="SSF52833">
    <property type="entry name" value="Thioredoxin-like"/>
    <property type="match status" value="1"/>
</dbReference>
<sequence length="182" mass="20248">APSWSGMAVVDLKLQGLSSQDFSGKYLVLLFYPCDFSFVCPTELIQFSERVGEFRALGAEVVAVSTDSEYSHFAWVTTPRKQGGLGEMRIPLLADKSLRITRNYGVLDEKQGTPRRALFIIDKKELIRHTTISAEAIPRSVDEVLRIVKICCFVDKHGPACPYGPLQAKNASGEEPDYFDTV</sequence>
<dbReference type="OMA" id="WVTTPRK"/>